<evidence type="ECO:0000256" key="6">
    <source>
        <dbReference type="ARBA" id="ARBA00023136"/>
    </source>
</evidence>
<accession>A0A1J1H6G8</accession>
<dbReference type="Proteomes" id="UP000220158">
    <property type="component" value="Chromosome 10"/>
</dbReference>
<gene>
    <name evidence="8" type="primary">DPM3</name>
    <name evidence="8" type="ORF">PRELSG_1000750</name>
</gene>
<evidence type="ECO:0000256" key="2">
    <source>
        <dbReference type="ARBA" id="ARBA00010430"/>
    </source>
</evidence>
<dbReference type="InterPro" id="IPR013174">
    <property type="entry name" value="DPM3"/>
</dbReference>
<keyword evidence="9" id="KW-1185">Reference proteome</keyword>
<comment type="pathway">
    <text evidence="7">Protein modification; protein glycosylation.</text>
</comment>
<comment type="function">
    <text evidence="7">Stabilizer subunit of the dolichol-phosphate mannose (DPM) synthase complex; tethers catalytic subunit to the ER.</text>
</comment>
<evidence type="ECO:0000313" key="9">
    <source>
        <dbReference type="Proteomes" id="UP000220158"/>
    </source>
</evidence>
<evidence type="ECO:0000256" key="4">
    <source>
        <dbReference type="ARBA" id="ARBA00022824"/>
    </source>
</evidence>
<dbReference type="GO" id="GO:0005789">
    <property type="term" value="C:endoplasmic reticulum membrane"/>
    <property type="evidence" value="ECO:0007669"/>
    <property type="project" value="UniProtKB-SubCell"/>
</dbReference>
<dbReference type="OrthoDB" id="2014333at2759"/>
<dbReference type="RefSeq" id="XP_028533359.1">
    <property type="nucleotide sequence ID" value="XM_028676918.1"/>
</dbReference>
<organism evidence="8 9">
    <name type="scientific">Plasmodium relictum</name>
    <dbReference type="NCBI Taxonomy" id="85471"/>
    <lineage>
        <taxon>Eukaryota</taxon>
        <taxon>Sar</taxon>
        <taxon>Alveolata</taxon>
        <taxon>Apicomplexa</taxon>
        <taxon>Aconoidasida</taxon>
        <taxon>Haemosporida</taxon>
        <taxon>Plasmodiidae</taxon>
        <taxon>Plasmodium</taxon>
        <taxon>Plasmodium (Haemamoeba)</taxon>
    </lineage>
</organism>
<comment type="similarity">
    <text evidence="2 7">Belongs to the DPM3 family.</text>
</comment>
<dbReference type="GeneID" id="39736473"/>
<reference evidence="8 9" key="1">
    <citation type="submission" date="2015-04" db="EMBL/GenBank/DDBJ databases">
        <authorList>
            <consortium name="Pathogen Informatics"/>
        </authorList>
    </citation>
    <scope>NUCLEOTIDE SEQUENCE [LARGE SCALE GENOMIC DNA]</scope>
    <source>
        <strain evidence="8 9">SGS1</strain>
    </source>
</reference>
<keyword evidence="6 7" id="KW-0472">Membrane</keyword>
<dbReference type="EMBL" id="LN835305">
    <property type="protein sequence ID" value="CRH00356.1"/>
    <property type="molecule type" value="Genomic_DNA"/>
</dbReference>
<dbReference type="VEuPathDB" id="PlasmoDB:PRELSG_1000750"/>
<dbReference type="Pfam" id="PF08285">
    <property type="entry name" value="DPM3"/>
    <property type="match status" value="1"/>
</dbReference>
<evidence type="ECO:0000313" key="8">
    <source>
        <dbReference type="EMBL" id="CRH00356.1"/>
    </source>
</evidence>
<evidence type="ECO:0000256" key="3">
    <source>
        <dbReference type="ARBA" id="ARBA00022692"/>
    </source>
</evidence>
<name>A0A1J1H6G8_PLARL</name>
<dbReference type="AlphaFoldDB" id="A0A1J1H6G8"/>
<keyword evidence="8" id="KW-0808">Transferase</keyword>
<keyword evidence="5 7" id="KW-1133">Transmembrane helix</keyword>
<keyword evidence="3 7" id="KW-0812">Transmembrane</keyword>
<protein>
    <recommendedName>
        <fullName evidence="7">Dolichol-phosphate mannosyltransferase subunit 3</fullName>
    </recommendedName>
</protein>
<feature type="transmembrane region" description="Helical" evidence="7">
    <location>
        <begin position="6"/>
        <end position="23"/>
    </location>
</feature>
<feature type="transmembrane region" description="Helical" evidence="7">
    <location>
        <begin position="35"/>
        <end position="59"/>
    </location>
</feature>
<comment type="subcellular location">
    <subcellularLocation>
        <location evidence="1 7">Endoplasmic reticulum membrane</location>
        <topology evidence="1 7">Multi-pass membrane protein</topology>
    </subcellularLocation>
</comment>
<evidence type="ECO:0000256" key="7">
    <source>
        <dbReference type="RuleBase" id="RU365085"/>
    </source>
</evidence>
<dbReference type="UniPathway" id="UPA00378"/>
<keyword evidence="4 7" id="KW-0256">Endoplasmic reticulum</keyword>
<comment type="subunit">
    <text evidence="7">Component of the dolichol-phosphate mannose (DPM) synthase complex.</text>
</comment>
<evidence type="ECO:0000256" key="5">
    <source>
        <dbReference type="ARBA" id="ARBA00022989"/>
    </source>
</evidence>
<dbReference type="GO" id="GO:0016757">
    <property type="term" value="F:glycosyltransferase activity"/>
    <property type="evidence" value="ECO:0007669"/>
    <property type="project" value="UniProtKB-KW"/>
</dbReference>
<dbReference type="KEGG" id="prel:PRELSG_1000750"/>
<keyword evidence="8" id="KW-0328">Glycosyltransferase</keyword>
<proteinExistence type="inferred from homology"/>
<evidence type="ECO:0000256" key="1">
    <source>
        <dbReference type="ARBA" id="ARBA00004477"/>
    </source>
</evidence>
<dbReference type="OMA" id="STILWIY"/>
<sequence length="90" mass="10662">MLTRGKVIVLIFLFSSIIWINVMDKYKNSNSLIKWIYIPFYLIIILAFYATISISISLYNFNNVLNGHEELLKELSYIKSELEKKNFTFD</sequence>